<reference evidence="5 6" key="1">
    <citation type="submission" date="2019-04" db="EMBL/GenBank/DDBJ databases">
        <title>Phreatobacter aquaticus sp. nov.</title>
        <authorList>
            <person name="Choi A."/>
        </authorList>
    </citation>
    <scope>NUCLEOTIDE SEQUENCE [LARGE SCALE GENOMIC DNA]</scope>
    <source>
        <strain evidence="5 6">KCTC 52518</strain>
    </source>
</reference>
<proteinExistence type="inferred from homology"/>
<dbReference type="PIRSF" id="PIRSF001112">
    <property type="entry name" value="Epoxide_hydrolase"/>
    <property type="match status" value="1"/>
</dbReference>
<dbReference type="GO" id="GO:0004301">
    <property type="term" value="F:epoxide hydrolase activity"/>
    <property type="evidence" value="ECO:0007669"/>
    <property type="project" value="TreeGrafter"/>
</dbReference>
<evidence type="ECO:0000256" key="3">
    <source>
        <dbReference type="ARBA" id="ARBA00022801"/>
    </source>
</evidence>
<dbReference type="OrthoDB" id="27092at2"/>
<name>A0A4D7BBG6_9HYPH</name>
<dbReference type="GO" id="GO:0097176">
    <property type="term" value="P:epoxide metabolic process"/>
    <property type="evidence" value="ECO:0007669"/>
    <property type="project" value="TreeGrafter"/>
</dbReference>
<accession>A0A4D7BBG6</accession>
<protein>
    <submittedName>
        <fullName evidence="5">Epoxide hydrolase</fullName>
    </submittedName>
</protein>
<dbReference type="PRINTS" id="PR00412">
    <property type="entry name" value="EPOXHYDRLASE"/>
</dbReference>
<dbReference type="InterPro" id="IPR010497">
    <property type="entry name" value="Epoxide_hydro_N"/>
</dbReference>
<dbReference type="Gene3D" id="3.40.50.1820">
    <property type="entry name" value="alpha/beta hydrolase"/>
    <property type="match status" value="1"/>
</dbReference>
<evidence type="ECO:0000259" key="4">
    <source>
        <dbReference type="Pfam" id="PF06441"/>
    </source>
</evidence>
<evidence type="ECO:0000313" key="5">
    <source>
        <dbReference type="EMBL" id="QCI67448.1"/>
    </source>
</evidence>
<comment type="similarity">
    <text evidence="1">Belongs to the peptidase S33 family.</text>
</comment>
<keyword evidence="3 5" id="KW-0378">Hydrolase</keyword>
<dbReference type="KEGG" id="pstg:E8M01_26420"/>
<dbReference type="AlphaFoldDB" id="A0A4D7BBG6"/>
<dbReference type="SUPFAM" id="SSF53474">
    <property type="entry name" value="alpha/beta-Hydrolases"/>
    <property type="match status" value="1"/>
</dbReference>
<sequence length="375" mass="40018">MSITPATFTLRISDRAVEDLKERLARTRWPDRQPDRFDDGDADGLGRLVAYWRDDFDWRSAEARLNAFPQFKVPIGGVDLHYLHVPGRGPDPTPLILCHGWPGSVFEFLGLIPRLTDPARFGGDPADAFTVIAPSLPGYGLSYAPGQPCFSANETAGLLMRLMTEVLGYQGFAAHGVGWGAAVTARLGHVQPDPRVAMHLSLLSGLAGARPSGTPPVEQKTCLAETGEWQSQGRAYAFVRVPPPPTSVGGPGFEPADPATDPAAGIAGACPALPDGEAAVTPDDLLANISLYWFTGAIKASFWPHYTHHHGAPVPGAAGEARPAKENARPQPAVARAVGDAGHWTVIERGGHFAPMAQPKALAGDLREFFRPLRS</sequence>
<dbReference type="PANTHER" id="PTHR21661:SF35">
    <property type="entry name" value="EPOXIDE HYDROLASE"/>
    <property type="match status" value="1"/>
</dbReference>
<dbReference type="Pfam" id="PF06441">
    <property type="entry name" value="EHN"/>
    <property type="match status" value="1"/>
</dbReference>
<feature type="domain" description="Epoxide hydrolase N-terminal" evidence="4">
    <location>
        <begin position="7"/>
        <end position="108"/>
    </location>
</feature>
<gene>
    <name evidence="5" type="ORF">E8M01_26420</name>
</gene>
<dbReference type="PANTHER" id="PTHR21661">
    <property type="entry name" value="EPOXIDE HYDROLASE 1-RELATED"/>
    <property type="match status" value="1"/>
</dbReference>
<keyword evidence="2" id="KW-0058">Aromatic hydrocarbons catabolism</keyword>
<keyword evidence="6" id="KW-1185">Reference proteome</keyword>
<dbReference type="InterPro" id="IPR016292">
    <property type="entry name" value="Epoxide_hydrolase"/>
</dbReference>
<organism evidence="5 6">
    <name type="scientific">Phreatobacter stygius</name>
    <dbReference type="NCBI Taxonomy" id="1940610"/>
    <lineage>
        <taxon>Bacteria</taxon>
        <taxon>Pseudomonadati</taxon>
        <taxon>Pseudomonadota</taxon>
        <taxon>Alphaproteobacteria</taxon>
        <taxon>Hyphomicrobiales</taxon>
        <taxon>Phreatobacteraceae</taxon>
        <taxon>Phreatobacter</taxon>
    </lineage>
</organism>
<evidence type="ECO:0000313" key="6">
    <source>
        <dbReference type="Proteomes" id="UP000298781"/>
    </source>
</evidence>
<dbReference type="InterPro" id="IPR029058">
    <property type="entry name" value="AB_hydrolase_fold"/>
</dbReference>
<dbReference type="EMBL" id="CP039690">
    <property type="protein sequence ID" value="QCI67448.1"/>
    <property type="molecule type" value="Genomic_DNA"/>
</dbReference>
<dbReference type="Proteomes" id="UP000298781">
    <property type="component" value="Chromosome"/>
</dbReference>
<evidence type="ECO:0000256" key="2">
    <source>
        <dbReference type="ARBA" id="ARBA00022797"/>
    </source>
</evidence>
<dbReference type="RefSeq" id="WP_136962879.1">
    <property type="nucleotide sequence ID" value="NZ_CP039690.1"/>
</dbReference>
<evidence type="ECO:0000256" key="1">
    <source>
        <dbReference type="ARBA" id="ARBA00010088"/>
    </source>
</evidence>
<dbReference type="InterPro" id="IPR000639">
    <property type="entry name" value="Epox_hydrolase-like"/>
</dbReference>